<name>A0A8M1H627_BETSP</name>
<dbReference type="PANTHER" id="PTHR38706:SF3">
    <property type="entry name" value="SI:CH211-198C19.1"/>
    <property type="match status" value="1"/>
</dbReference>
<reference evidence="3" key="1">
    <citation type="submission" date="2025-08" db="UniProtKB">
        <authorList>
            <consortium name="RefSeq"/>
        </authorList>
    </citation>
    <scope>IDENTIFICATION</scope>
</reference>
<dbReference type="OrthoDB" id="8961033at2759"/>
<evidence type="ECO:0000256" key="1">
    <source>
        <dbReference type="SAM" id="SignalP"/>
    </source>
</evidence>
<accession>A0A8M1H627</accession>
<evidence type="ECO:0000313" key="2">
    <source>
        <dbReference type="Proteomes" id="UP000515150"/>
    </source>
</evidence>
<dbReference type="AlphaFoldDB" id="A0A8M1H627"/>
<keyword evidence="1" id="KW-0732">Signal</keyword>
<sequence length="174" mass="20203">MGSLFCYTLMLSVILSSSLETLDSAQDLQDSGYGRPSPRHGLKLLVWYVQNCVDNNMVALCNPLEGEYGFHPFLNRGPRHLLPIIRDKKQYKYFTIGNLHSPHAKDLPYEVRKYYNHSDPRSNQDRVLVRFNTNNKHIEEIYASAHYKAEETYIIGPDLLAFLRHPQVHMEIII</sequence>
<feature type="chain" id="PRO_5035446187" evidence="1">
    <location>
        <begin position="26"/>
        <end position="174"/>
    </location>
</feature>
<organism evidence="2 3">
    <name type="scientific">Betta splendens</name>
    <name type="common">Siamese fighting fish</name>
    <dbReference type="NCBI Taxonomy" id="158456"/>
    <lineage>
        <taxon>Eukaryota</taxon>
        <taxon>Metazoa</taxon>
        <taxon>Chordata</taxon>
        <taxon>Craniata</taxon>
        <taxon>Vertebrata</taxon>
        <taxon>Euteleostomi</taxon>
        <taxon>Actinopterygii</taxon>
        <taxon>Neopterygii</taxon>
        <taxon>Teleostei</taxon>
        <taxon>Neoteleostei</taxon>
        <taxon>Acanthomorphata</taxon>
        <taxon>Anabantaria</taxon>
        <taxon>Anabantiformes</taxon>
        <taxon>Anabantoidei</taxon>
        <taxon>Osphronemidae</taxon>
        <taxon>Betta</taxon>
    </lineage>
</organism>
<gene>
    <name evidence="3" type="primary">si:ch211-198c19.1</name>
</gene>
<dbReference type="PANTHER" id="PTHR38706">
    <property type="entry name" value="SI:CH211-198C19.1-RELATED"/>
    <property type="match status" value="1"/>
</dbReference>
<dbReference type="GeneID" id="121201742"/>
<feature type="signal peptide" evidence="1">
    <location>
        <begin position="1"/>
        <end position="25"/>
    </location>
</feature>
<evidence type="ECO:0000313" key="3">
    <source>
        <dbReference type="RefSeq" id="XP_040923879.1"/>
    </source>
</evidence>
<dbReference type="KEGG" id="bspl:121201742"/>
<keyword evidence="2" id="KW-1185">Reference proteome</keyword>
<dbReference type="RefSeq" id="XP_040923879.1">
    <property type="nucleotide sequence ID" value="XM_041067945.2"/>
</dbReference>
<proteinExistence type="predicted"/>
<dbReference type="Proteomes" id="UP000515150">
    <property type="component" value="Chromosome 16"/>
</dbReference>
<protein>
    <submittedName>
        <fullName evidence="3">Uncharacterized protein si:ch211-198c19.1</fullName>
    </submittedName>
</protein>